<sequence length="880" mass="97413">MTVEMDKYLKYLPAEDALVPKTCRFCHALMEFKQINLTVAVRQCYQCATPLQHLDFSDIEFYRRSYRDRDKSPSDWSTLENSEEEELKNLNSWVEKLNISLSKYEESSDDDMTASNSKNSRQYSCNQLSNESDDLNFDDMVHGLQTSGNNIDKEMPNEWISEELDELDALLECVSSRKSENVTDLPFSPHDLLFSKSAEDSKESNVNPSINDGCWYPEALDEPLEPVSAAGHVSAADKSVLTMGPSISESVKFITAEEPSTPVSEETVLSDECLTSEITESTPVQGPLTIGTLDSSSVKCLNTSEIIESFSVARFVTSEDTESVSSDASVLEKSYSMSDCVNTFHKPPTPDCEGSSELQRCGASLVTGRKQEIGTEHDTLVQQSNQDDITEVVPLLRKEEVELAAIGLENRCEMLGTEKNNNNRPTYTQEKENSVKLGVVEDVKATSTIATEKQNEGIDNIPVKPFQNQGTIISYSPVSVCSPHHQTAMETPNRFPVCRSEIYSDQEDSDYRFPSQLESSRITEPTHAPVSMEMTLSSLIHPIAYNQPLIIEAMVCDCKDEHLQLPSLSESHCVDVKLPDISLSSLKVQTIVEDFEETTYTFPSDLDKVMFTDYIHHPKNTTTEKGLCQDIDTELEEVRQTVGVESETALEECTPAEVSPSMISLPPPFNLATGSLFVTVPAAIDITSEMIESASLGNVLIQGPDSVFVEASTGEEQSDCGSSAVHLNAMSSETPALSFHLQDNGDVHIQPGEVGIDEDPEFIQMESNCITPSPADHFERNCLDQPLLPSVSTKASTNKNYFEDEFNKISSICVDQPLRLTGVTVDEDDEELKCFTGAKFKPVPNRKLPLKEGGVETGPRYLNLMQAIQRDIATAASEKK</sequence>
<evidence type="ECO:0000313" key="2">
    <source>
        <dbReference type="EMBL" id="KAJ1531773.1"/>
    </source>
</evidence>
<gene>
    <name evidence="2" type="ORF">ONE63_000430</name>
</gene>
<proteinExistence type="predicted"/>
<evidence type="ECO:0000313" key="3">
    <source>
        <dbReference type="Proteomes" id="UP001075354"/>
    </source>
</evidence>
<feature type="compositionally biased region" description="Polar residues" evidence="1">
    <location>
        <begin position="113"/>
        <end position="125"/>
    </location>
</feature>
<keyword evidence="3" id="KW-1185">Reference proteome</keyword>
<dbReference type="Proteomes" id="UP001075354">
    <property type="component" value="Chromosome 1"/>
</dbReference>
<dbReference type="AlphaFoldDB" id="A0AAV7Y3C0"/>
<accession>A0AAV7Y3C0</accession>
<protein>
    <submittedName>
        <fullName evidence="2">Uncharacterized protein</fullName>
    </submittedName>
</protein>
<name>A0AAV7Y3C0_9NEOP</name>
<evidence type="ECO:0000256" key="1">
    <source>
        <dbReference type="SAM" id="MobiDB-lite"/>
    </source>
</evidence>
<feature type="region of interest" description="Disordered" evidence="1">
    <location>
        <begin position="105"/>
        <end position="125"/>
    </location>
</feature>
<dbReference type="EMBL" id="JAPTSV010000001">
    <property type="protein sequence ID" value="KAJ1531773.1"/>
    <property type="molecule type" value="Genomic_DNA"/>
</dbReference>
<comment type="caution">
    <text evidence="2">The sequence shown here is derived from an EMBL/GenBank/DDBJ whole genome shotgun (WGS) entry which is preliminary data.</text>
</comment>
<organism evidence="2 3">
    <name type="scientific">Megalurothrips usitatus</name>
    <name type="common">bean blossom thrips</name>
    <dbReference type="NCBI Taxonomy" id="439358"/>
    <lineage>
        <taxon>Eukaryota</taxon>
        <taxon>Metazoa</taxon>
        <taxon>Ecdysozoa</taxon>
        <taxon>Arthropoda</taxon>
        <taxon>Hexapoda</taxon>
        <taxon>Insecta</taxon>
        <taxon>Pterygota</taxon>
        <taxon>Neoptera</taxon>
        <taxon>Paraneoptera</taxon>
        <taxon>Thysanoptera</taxon>
        <taxon>Terebrantia</taxon>
        <taxon>Thripoidea</taxon>
        <taxon>Thripidae</taxon>
        <taxon>Megalurothrips</taxon>
    </lineage>
</organism>
<dbReference type="EMBL" id="JAPTSV010000001">
    <property type="protein sequence ID" value="KAJ1531772.1"/>
    <property type="molecule type" value="Genomic_DNA"/>
</dbReference>
<reference evidence="2" key="1">
    <citation type="submission" date="2022-12" db="EMBL/GenBank/DDBJ databases">
        <title>Chromosome-level genome assembly of the bean flower thrips Megalurothrips usitatus.</title>
        <authorList>
            <person name="Ma L."/>
            <person name="Liu Q."/>
            <person name="Li H."/>
            <person name="Cai W."/>
        </authorList>
    </citation>
    <scope>NUCLEOTIDE SEQUENCE</scope>
    <source>
        <strain evidence="2">Cailab_2022a</strain>
    </source>
</reference>